<dbReference type="Gene3D" id="3.90.1030.10">
    <property type="entry name" value="Ribosomal protein L17"/>
    <property type="match status" value="1"/>
</dbReference>
<evidence type="ECO:0000256" key="6">
    <source>
        <dbReference type="SAM" id="MobiDB-lite"/>
    </source>
</evidence>
<dbReference type="Proteomes" id="UP000009011">
    <property type="component" value="Chromosome"/>
</dbReference>
<dbReference type="Pfam" id="PF01196">
    <property type="entry name" value="Ribosomal_L17"/>
    <property type="match status" value="1"/>
</dbReference>
<evidence type="ECO:0000313" key="8">
    <source>
        <dbReference type="Proteomes" id="UP000009011"/>
    </source>
</evidence>
<dbReference type="SUPFAM" id="SSF64263">
    <property type="entry name" value="Prokaryotic ribosomal protein L17"/>
    <property type="match status" value="1"/>
</dbReference>
<dbReference type="GO" id="GO:0022625">
    <property type="term" value="C:cytosolic large ribosomal subunit"/>
    <property type="evidence" value="ECO:0007669"/>
    <property type="project" value="TreeGrafter"/>
</dbReference>
<dbReference type="GO" id="GO:0003735">
    <property type="term" value="F:structural constituent of ribosome"/>
    <property type="evidence" value="ECO:0007669"/>
    <property type="project" value="InterPro"/>
</dbReference>
<gene>
    <name evidence="4" type="primary">rplQ</name>
    <name evidence="7" type="ordered locus">MROS_0188</name>
</gene>
<keyword evidence="2 4" id="KW-0689">Ribosomal protein</keyword>
<comment type="subunit">
    <text evidence="4">Part of the 50S ribosomal subunit. Contacts protein L32.</text>
</comment>
<dbReference type="HAMAP" id="MF_01368">
    <property type="entry name" value="Ribosomal_bL17"/>
    <property type="match status" value="1"/>
</dbReference>
<dbReference type="OrthoDB" id="9809073at2"/>
<dbReference type="PROSITE" id="PS01167">
    <property type="entry name" value="RIBOSOMAL_L17"/>
    <property type="match status" value="1"/>
</dbReference>
<evidence type="ECO:0000313" key="7">
    <source>
        <dbReference type="EMBL" id="AFN73432.1"/>
    </source>
</evidence>
<evidence type="ECO:0000256" key="3">
    <source>
        <dbReference type="ARBA" id="ARBA00023274"/>
    </source>
</evidence>
<dbReference type="InterPro" id="IPR036373">
    <property type="entry name" value="Ribosomal_bL17_sf"/>
</dbReference>
<dbReference type="PATRIC" id="fig|1191523.3.peg.194"/>
<comment type="similarity">
    <text evidence="1 4 5">Belongs to the bacterial ribosomal protein bL17 family.</text>
</comment>
<protein>
    <recommendedName>
        <fullName evidence="4">Large ribosomal subunit protein bL17</fullName>
    </recommendedName>
</protein>
<dbReference type="RefSeq" id="WP_014854869.1">
    <property type="nucleotide sequence ID" value="NC_018178.1"/>
</dbReference>
<reference evidence="7 8" key="1">
    <citation type="journal article" date="2013" name="PLoS ONE">
        <title>Genomic analysis of Melioribacter roseus, facultatively anaerobic organotrophic bacterium representing a novel deep lineage within Bacteriodetes/Chlorobi group.</title>
        <authorList>
            <person name="Kadnikov V.V."/>
            <person name="Mardanov A.V."/>
            <person name="Podosokorskaya O.A."/>
            <person name="Gavrilov S.N."/>
            <person name="Kublanov I.V."/>
            <person name="Beletsky A.V."/>
            <person name="Bonch-Osmolovskaya E.A."/>
            <person name="Ravin N.V."/>
        </authorList>
    </citation>
    <scope>NUCLEOTIDE SEQUENCE [LARGE SCALE GENOMIC DNA]</scope>
    <source>
        <strain evidence="8">JCM 17771 / P3M-2</strain>
    </source>
</reference>
<feature type="compositionally biased region" description="Acidic residues" evidence="6">
    <location>
        <begin position="150"/>
        <end position="162"/>
    </location>
</feature>
<dbReference type="PANTHER" id="PTHR14413:SF16">
    <property type="entry name" value="LARGE RIBOSOMAL SUBUNIT PROTEIN BL17M"/>
    <property type="match status" value="1"/>
</dbReference>
<dbReference type="AlphaFoldDB" id="I6YSD7"/>
<dbReference type="STRING" id="1191523.MROS_0188"/>
<dbReference type="EMBL" id="CP003557">
    <property type="protein sequence ID" value="AFN73432.1"/>
    <property type="molecule type" value="Genomic_DNA"/>
</dbReference>
<dbReference type="eggNOG" id="COG0203">
    <property type="taxonomic scope" value="Bacteria"/>
</dbReference>
<sequence length="190" mass="21563">MRHRVKGRKLKRTSEHRLATLRNLATSLLKHKKIKTTLAKAKELRVFVEPIITKAKVDSVANRRYVAADIKDKEVVKELFTAIIPKIGDRPGGYTRIIKLGQRKGDGAELAYIELVDYSDVVKETAPKKKQEEKAKVEETKAEEVKTEEAKEETETEADSEVSQEPKAEAKEESESKEEESSSEDNKEEK</sequence>
<dbReference type="FunFam" id="3.90.1030.10:FF:000001">
    <property type="entry name" value="50S ribosomal protein L17"/>
    <property type="match status" value="1"/>
</dbReference>
<dbReference type="KEGG" id="mro:MROS_0188"/>
<keyword evidence="3 4" id="KW-0687">Ribonucleoprotein</keyword>
<evidence type="ECO:0000256" key="4">
    <source>
        <dbReference type="HAMAP-Rule" id="MF_01368"/>
    </source>
</evidence>
<dbReference type="InterPro" id="IPR006141">
    <property type="entry name" value="Intein_N"/>
</dbReference>
<accession>I6YSD7</accession>
<evidence type="ECO:0000256" key="5">
    <source>
        <dbReference type="RuleBase" id="RU000660"/>
    </source>
</evidence>
<feature type="compositionally biased region" description="Basic and acidic residues" evidence="6">
    <location>
        <begin position="127"/>
        <end position="149"/>
    </location>
</feature>
<dbReference type="PANTHER" id="PTHR14413">
    <property type="entry name" value="RIBOSOMAL PROTEIN L17"/>
    <property type="match status" value="1"/>
</dbReference>
<organism evidence="7 8">
    <name type="scientific">Melioribacter roseus (strain DSM 23840 / JCM 17771 / VKM B-2668 / P3M-2)</name>
    <dbReference type="NCBI Taxonomy" id="1191523"/>
    <lineage>
        <taxon>Bacteria</taxon>
        <taxon>Pseudomonadati</taxon>
        <taxon>Ignavibacteriota</taxon>
        <taxon>Ignavibacteria</taxon>
        <taxon>Ignavibacteriales</taxon>
        <taxon>Melioribacteraceae</taxon>
        <taxon>Melioribacter</taxon>
    </lineage>
</organism>
<dbReference type="NCBIfam" id="TIGR00059">
    <property type="entry name" value="L17"/>
    <property type="match status" value="1"/>
</dbReference>
<dbReference type="GO" id="GO:0006412">
    <property type="term" value="P:translation"/>
    <property type="evidence" value="ECO:0007669"/>
    <property type="project" value="UniProtKB-UniRule"/>
</dbReference>
<feature type="compositionally biased region" description="Basic and acidic residues" evidence="6">
    <location>
        <begin position="164"/>
        <end position="174"/>
    </location>
</feature>
<evidence type="ECO:0000256" key="1">
    <source>
        <dbReference type="ARBA" id="ARBA00008777"/>
    </source>
</evidence>
<dbReference type="GO" id="GO:0016539">
    <property type="term" value="P:intein-mediated protein splicing"/>
    <property type="evidence" value="ECO:0007669"/>
    <property type="project" value="InterPro"/>
</dbReference>
<dbReference type="InterPro" id="IPR000456">
    <property type="entry name" value="Ribosomal_bL17"/>
</dbReference>
<dbReference type="InterPro" id="IPR047859">
    <property type="entry name" value="Ribosomal_bL17_CS"/>
</dbReference>
<dbReference type="HOGENOM" id="CLU_074407_0_1_10"/>
<feature type="region of interest" description="Disordered" evidence="6">
    <location>
        <begin position="127"/>
        <end position="190"/>
    </location>
</feature>
<dbReference type="PROSITE" id="PS50817">
    <property type="entry name" value="INTEIN_N_TER"/>
    <property type="match status" value="1"/>
</dbReference>
<name>I6YSD7_MELRP</name>
<evidence type="ECO:0000256" key="2">
    <source>
        <dbReference type="ARBA" id="ARBA00022980"/>
    </source>
</evidence>
<proteinExistence type="inferred from homology"/>
<keyword evidence="8" id="KW-1185">Reference proteome</keyword>